<dbReference type="SMART" id="SM00283">
    <property type="entry name" value="MA"/>
    <property type="match status" value="1"/>
</dbReference>
<dbReference type="Gene3D" id="1.10.287.950">
    <property type="entry name" value="Methyl-accepting chemotaxis protein"/>
    <property type="match status" value="1"/>
</dbReference>
<dbReference type="FunFam" id="1.20.120.1530:FF:000002">
    <property type="entry name" value="Two-component osmosensing histidine kinase"/>
    <property type="match status" value="1"/>
</dbReference>
<evidence type="ECO:0000259" key="5">
    <source>
        <dbReference type="PROSITE" id="PS50111"/>
    </source>
</evidence>
<dbReference type="PANTHER" id="PTHR32089">
    <property type="entry name" value="METHYL-ACCEPTING CHEMOTAXIS PROTEIN MCPB"/>
    <property type="match status" value="1"/>
</dbReference>
<evidence type="ECO:0000313" key="8">
    <source>
        <dbReference type="Proteomes" id="UP000177506"/>
    </source>
</evidence>
<feature type="domain" description="HAMP" evidence="6">
    <location>
        <begin position="68"/>
        <end position="120"/>
    </location>
</feature>
<dbReference type="InterPro" id="IPR003660">
    <property type="entry name" value="HAMP_dom"/>
</dbReference>
<dbReference type="CDD" id="cd06225">
    <property type="entry name" value="HAMP"/>
    <property type="match status" value="2"/>
</dbReference>
<gene>
    <name evidence="7" type="ORF">BEN49_10130</name>
</gene>
<dbReference type="PROSITE" id="PS50111">
    <property type="entry name" value="CHEMOTAXIS_TRANSDUC_2"/>
    <property type="match status" value="1"/>
</dbReference>
<dbReference type="AlphaFoldDB" id="A0A1G1TC87"/>
<protein>
    <recommendedName>
        <fullName evidence="9">Chemotaxis protein</fullName>
    </recommendedName>
</protein>
<dbReference type="Pfam" id="PF18947">
    <property type="entry name" value="HAMP_2"/>
    <property type="match status" value="1"/>
</dbReference>
<dbReference type="GO" id="GO:0016020">
    <property type="term" value="C:membrane"/>
    <property type="evidence" value="ECO:0007669"/>
    <property type="project" value="UniProtKB-SubCell"/>
</dbReference>
<dbReference type="Pfam" id="PF00672">
    <property type="entry name" value="HAMP"/>
    <property type="match status" value="1"/>
</dbReference>
<dbReference type="Pfam" id="PF00015">
    <property type="entry name" value="MCPsignal"/>
    <property type="match status" value="1"/>
</dbReference>
<dbReference type="Gene3D" id="1.20.120.1530">
    <property type="match status" value="1"/>
</dbReference>
<evidence type="ECO:0000256" key="4">
    <source>
        <dbReference type="SAM" id="MobiDB-lite"/>
    </source>
</evidence>
<dbReference type="GO" id="GO:0007165">
    <property type="term" value="P:signal transduction"/>
    <property type="evidence" value="ECO:0007669"/>
    <property type="project" value="UniProtKB-KW"/>
</dbReference>
<dbReference type="SMART" id="SM00304">
    <property type="entry name" value="HAMP"/>
    <property type="match status" value="2"/>
</dbReference>
<dbReference type="PROSITE" id="PS50885">
    <property type="entry name" value="HAMP"/>
    <property type="match status" value="2"/>
</dbReference>
<dbReference type="EMBL" id="MDZA01000328">
    <property type="protein sequence ID" value="OGX88494.1"/>
    <property type="molecule type" value="Genomic_DNA"/>
</dbReference>
<evidence type="ECO:0000256" key="2">
    <source>
        <dbReference type="ARBA" id="ARBA00029447"/>
    </source>
</evidence>
<feature type="domain" description="Methyl-accepting transducer" evidence="5">
    <location>
        <begin position="231"/>
        <end position="467"/>
    </location>
</feature>
<sequence length="611" mass="64836">MTVDAQGEILDLKNILSQMVDSLNIFAGEVTRVAREVGTEGQLGGQANVPDVSGTWKDLTDNVNVMAANLTTQVRGIVAVVTAVSQGDLTRKLTLEAAGEVADLAATINRMVDDLNRLASEVSRVARVAGAEGKLTERATVTDVSGSWKELVDTLNALLEAIALPVLEVSRVVRAISEGDFTQQVEVQTAGDLETMSSALNLAVVSVNDLLSEINDSAQVVGTSSEEMVEKGQAMSSVTANVALAMQQMAEGAQNQALKTDQAFKLIEEIMQATKETADKADVVNKSAIMGEQTSQLGLKTVAEVVKNMEEISSAASQTSRTIEVLSTRSQEISKSLSVITDIASQTNLLALNAAIEAARAGEAGRGFAVVAEEIRKLAESSRKSASEIGTLVDDVKKDTTTAATAISTMEGRVLKGKNATFEASAAFKNIATSSGETLRSSREILTATEVQRTSIGDVVKYVEEVVAIAEQTATGTQQVAGTAQQLSTSMQELTTSSQRLTDIADDLQLGLSAFQLGDYVEAEPEPEPEPAPPVRRRIIARTSTHSQPPAPSNAPRPATAKRPRGPPRQPPCPRLSRLRGLCAKRLLPGPPLLPRQSPMANLLLRRAHKK</sequence>
<comment type="similarity">
    <text evidence="2">Belongs to the methyl-accepting chemotaxis (MCP) protein family.</text>
</comment>
<name>A0A1G1TC87_9BACT</name>
<organism evidence="7 8">
    <name type="scientific">Hymenobacter coccineus</name>
    <dbReference type="NCBI Taxonomy" id="1908235"/>
    <lineage>
        <taxon>Bacteria</taxon>
        <taxon>Pseudomonadati</taxon>
        <taxon>Bacteroidota</taxon>
        <taxon>Cytophagia</taxon>
        <taxon>Cytophagales</taxon>
        <taxon>Hymenobacteraceae</taxon>
        <taxon>Hymenobacter</taxon>
    </lineage>
</organism>
<dbReference type="Proteomes" id="UP000177506">
    <property type="component" value="Unassembled WGS sequence"/>
</dbReference>
<reference evidence="7 8" key="1">
    <citation type="submission" date="2016-08" db="EMBL/GenBank/DDBJ databases">
        <title>Hymenobacter coccineus sp. nov., Hymenobacter lapidarius sp. nov. and Hymenobacter glacialis sp. nov., isolated from Antarctic soil.</title>
        <authorList>
            <person name="Sedlacek I."/>
            <person name="Kralova S."/>
            <person name="Kyrova K."/>
            <person name="Maslanova I."/>
            <person name="Stankova E."/>
            <person name="Vrbovska V."/>
            <person name="Nemec M."/>
            <person name="Bartak M."/>
            <person name="Svec P."/>
            <person name="Busse H.-J."/>
            <person name="Pantucek R."/>
        </authorList>
    </citation>
    <scope>NUCLEOTIDE SEQUENCE [LARGE SCALE GENOMIC DNA]</scope>
    <source>
        <strain evidence="7 8">CCM 8649</strain>
    </source>
</reference>
<evidence type="ECO:0000256" key="1">
    <source>
        <dbReference type="ARBA" id="ARBA00023224"/>
    </source>
</evidence>
<evidence type="ECO:0000313" key="7">
    <source>
        <dbReference type="EMBL" id="OGX88494.1"/>
    </source>
</evidence>
<keyword evidence="8" id="KW-1185">Reference proteome</keyword>
<dbReference type="SUPFAM" id="SSF58104">
    <property type="entry name" value="Methyl-accepting chemotaxis protein (MCP) signaling domain"/>
    <property type="match status" value="2"/>
</dbReference>
<dbReference type="PANTHER" id="PTHR32089:SF112">
    <property type="entry name" value="LYSOZYME-LIKE PROTEIN-RELATED"/>
    <property type="match status" value="1"/>
</dbReference>
<feature type="domain" description="HAMP" evidence="6">
    <location>
        <begin position="160"/>
        <end position="212"/>
    </location>
</feature>
<accession>A0A1G1TC87</accession>
<evidence type="ECO:0000256" key="3">
    <source>
        <dbReference type="PROSITE-ProRule" id="PRU00284"/>
    </source>
</evidence>
<comment type="caution">
    <text evidence="7">The sequence shown here is derived from an EMBL/GenBank/DDBJ whole genome shotgun (WGS) entry which is preliminary data.</text>
</comment>
<evidence type="ECO:0000259" key="6">
    <source>
        <dbReference type="PROSITE" id="PS50885"/>
    </source>
</evidence>
<dbReference type="InterPro" id="IPR004089">
    <property type="entry name" value="MCPsignal_dom"/>
</dbReference>
<dbReference type="RefSeq" id="WP_070745442.1">
    <property type="nucleotide sequence ID" value="NZ_MDZA01000328.1"/>
</dbReference>
<feature type="region of interest" description="Disordered" evidence="4">
    <location>
        <begin position="543"/>
        <end position="580"/>
    </location>
</feature>
<proteinExistence type="inferred from homology"/>
<keyword evidence="1 3" id="KW-0807">Transducer</keyword>
<evidence type="ECO:0008006" key="9">
    <source>
        <dbReference type="Google" id="ProtNLM"/>
    </source>
</evidence>